<dbReference type="RefSeq" id="WP_091404544.1">
    <property type="nucleotide sequence ID" value="NZ_FOAB01000001.1"/>
</dbReference>
<gene>
    <name evidence="3" type="ORF">SAMN04487910_0293</name>
</gene>
<keyword evidence="1" id="KW-0732">Signal</keyword>
<dbReference type="AlphaFoldDB" id="A0A1H7GBU8"/>
<evidence type="ECO:0000313" key="4">
    <source>
        <dbReference type="Proteomes" id="UP000198521"/>
    </source>
</evidence>
<dbReference type="STRING" id="1038014.SAMN04487910_0293"/>
<proteinExistence type="predicted"/>
<feature type="domain" description="Outer membrane protein beta-barrel" evidence="2">
    <location>
        <begin position="21"/>
        <end position="189"/>
    </location>
</feature>
<protein>
    <submittedName>
        <fullName evidence="3">Outer membrane protein beta-barrel domain-containing protein</fullName>
    </submittedName>
</protein>
<sequence>MIKKILFPVLLVFLISVKTNAQQDRTQLGLKVGYNLSYISGEEIDDFIPRNTIHLGIVGEIPITRFLAIQPELLYSFQGSYVQPGFTDSSDLRFTEWLLKLDYIVLPIMVKYYLTPGFSAEIGPQLGVLTSAKLLKKSSVNGISETTQDDLKELIAPVSYGINIGFGYQFEDGLFFQSRFNIRISDIFDFEDALSQRNHVFQISAGYKF</sequence>
<evidence type="ECO:0000313" key="3">
    <source>
        <dbReference type="EMBL" id="SEK33970.1"/>
    </source>
</evidence>
<keyword evidence="4" id="KW-1185">Reference proteome</keyword>
<feature type="chain" id="PRO_5011451408" evidence="1">
    <location>
        <begin position="22"/>
        <end position="209"/>
    </location>
</feature>
<reference evidence="3 4" key="1">
    <citation type="submission" date="2016-10" db="EMBL/GenBank/DDBJ databases">
        <authorList>
            <person name="de Groot N.N."/>
        </authorList>
    </citation>
    <scope>NUCLEOTIDE SEQUENCE [LARGE SCALE GENOMIC DNA]</scope>
    <source>
        <strain evidence="3 4">DSM 25232</strain>
    </source>
</reference>
<evidence type="ECO:0000256" key="1">
    <source>
        <dbReference type="SAM" id="SignalP"/>
    </source>
</evidence>
<dbReference type="InterPro" id="IPR025665">
    <property type="entry name" value="Beta-barrel_OMP_2"/>
</dbReference>
<dbReference type="OrthoDB" id="947434at2"/>
<organism evidence="3 4">
    <name type="scientific">Aquimarina amphilecti</name>
    <dbReference type="NCBI Taxonomy" id="1038014"/>
    <lineage>
        <taxon>Bacteria</taxon>
        <taxon>Pseudomonadati</taxon>
        <taxon>Bacteroidota</taxon>
        <taxon>Flavobacteriia</taxon>
        <taxon>Flavobacteriales</taxon>
        <taxon>Flavobacteriaceae</taxon>
        <taxon>Aquimarina</taxon>
    </lineage>
</organism>
<accession>A0A1H7GBU8</accession>
<dbReference type="Proteomes" id="UP000198521">
    <property type="component" value="Unassembled WGS sequence"/>
</dbReference>
<evidence type="ECO:0000259" key="2">
    <source>
        <dbReference type="Pfam" id="PF13568"/>
    </source>
</evidence>
<dbReference type="EMBL" id="FOAB01000001">
    <property type="protein sequence ID" value="SEK33970.1"/>
    <property type="molecule type" value="Genomic_DNA"/>
</dbReference>
<name>A0A1H7GBU8_AQUAM</name>
<dbReference type="Pfam" id="PF13568">
    <property type="entry name" value="OMP_b-brl_2"/>
    <property type="match status" value="1"/>
</dbReference>
<feature type="signal peptide" evidence="1">
    <location>
        <begin position="1"/>
        <end position="21"/>
    </location>
</feature>